<keyword evidence="5 18" id="KW-0812">Transmembrane</keyword>
<comment type="function">
    <text evidence="13">Involved in mitotic nuclear envelope reassembly by promoting dephosphorylation of BAF/BANF1 during mitotic exit. Coordinates the control of BAF/BANF1 dephosphorylation by inhibiting VRK1 kinase and promoting dephosphorylation of BAF/BANF1 by protein phosphatase 2A (PP2A), thereby facilitating nuclear envelope assembly. May regulate nuclear localization of VRK1 in non-dividing cells. It is unclear whether it acts as a real PP2A regulatory subunit or whether it is involved in recruitment of the PP2A complex. Involved in brain development.</text>
</comment>
<evidence type="ECO:0000256" key="1">
    <source>
        <dbReference type="ARBA" id="ARBA00004643"/>
    </source>
</evidence>
<dbReference type="FunFam" id="1.10.720.40:FF:000001">
    <property type="entry name" value="LEM domain containing 2, isoform CRA_a"/>
    <property type="match status" value="1"/>
</dbReference>
<evidence type="ECO:0000256" key="7">
    <source>
        <dbReference type="ARBA" id="ARBA00022824"/>
    </source>
</evidence>
<keyword evidence="6" id="KW-0498">Mitosis</keyword>
<evidence type="ECO:0000256" key="3">
    <source>
        <dbReference type="ARBA" id="ARBA00022553"/>
    </source>
</evidence>
<dbReference type="InterPro" id="IPR003887">
    <property type="entry name" value="LEM_dom"/>
</dbReference>
<dbReference type="FunFam" id="1.25.40.20:FF:000072">
    <property type="entry name" value="Ankyrin repeat and LEM domain containing 2"/>
    <property type="match status" value="1"/>
</dbReference>
<organism evidence="20 21">
    <name type="scientific">Chrysochloris asiatica</name>
    <name type="common">Cape golden mole</name>
    <dbReference type="NCBI Taxonomy" id="185453"/>
    <lineage>
        <taxon>Eukaryota</taxon>
        <taxon>Metazoa</taxon>
        <taxon>Chordata</taxon>
        <taxon>Craniata</taxon>
        <taxon>Vertebrata</taxon>
        <taxon>Euteleostomi</taxon>
        <taxon>Mammalia</taxon>
        <taxon>Eutheria</taxon>
        <taxon>Afrotheria</taxon>
        <taxon>Chrysochloridae</taxon>
        <taxon>Chrysochlorinae</taxon>
        <taxon>Chrysochloris</taxon>
    </lineage>
</organism>
<evidence type="ECO:0000256" key="12">
    <source>
        <dbReference type="ARBA" id="ARBA00023306"/>
    </source>
</evidence>
<dbReference type="InterPro" id="IPR035006">
    <property type="entry name" value="LEM_ANKL2"/>
</dbReference>
<evidence type="ECO:0000256" key="18">
    <source>
        <dbReference type="SAM" id="Phobius"/>
    </source>
</evidence>
<evidence type="ECO:0000259" key="19">
    <source>
        <dbReference type="PROSITE" id="PS50954"/>
    </source>
</evidence>
<accession>A0A9B0U0N1</accession>
<keyword evidence="10" id="KW-0040">ANK repeat</keyword>
<feature type="region of interest" description="Disordered" evidence="17">
    <location>
        <begin position="707"/>
        <end position="727"/>
    </location>
</feature>
<evidence type="ECO:0000256" key="17">
    <source>
        <dbReference type="SAM" id="MobiDB-lite"/>
    </source>
</evidence>
<dbReference type="PANTHER" id="PTHR12349">
    <property type="entry name" value="ANKYRIN REPEAT AND LEM DOMAIN-CONTAINING PROTEIN 2"/>
    <property type="match status" value="1"/>
</dbReference>
<keyword evidence="7" id="KW-0256">Endoplasmic reticulum</keyword>
<comment type="subcellular location">
    <subcellularLocation>
        <location evidence="1">Endoplasmic reticulum membrane</location>
        <topology evidence="1">Single-pass type III membrane protein</topology>
    </subcellularLocation>
</comment>
<dbReference type="GO" id="GO:0031468">
    <property type="term" value="P:nuclear membrane reassembly"/>
    <property type="evidence" value="ECO:0007669"/>
    <property type="project" value="UniProtKB-ARBA"/>
</dbReference>
<feature type="region of interest" description="Disordered" evidence="17">
    <location>
        <begin position="614"/>
        <end position="640"/>
    </location>
</feature>
<dbReference type="Gene3D" id="1.10.720.40">
    <property type="match status" value="1"/>
</dbReference>
<evidence type="ECO:0000256" key="4">
    <source>
        <dbReference type="ARBA" id="ARBA00022618"/>
    </source>
</evidence>
<dbReference type="GO" id="GO:0005789">
    <property type="term" value="C:endoplasmic reticulum membrane"/>
    <property type="evidence" value="ECO:0007669"/>
    <property type="project" value="UniProtKB-SubCell"/>
</dbReference>
<dbReference type="InterPro" id="IPR036770">
    <property type="entry name" value="Ankyrin_rpt-contain_sf"/>
</dbReference>
<dbReference type="Gene3D" id="1.25.40.20">
    <property type="entry name" value="Ankyrin repeat-containing domain"/>
    <property type="match status" value="1"/>
</dbReference>
<keyword evidence="3" id="KW-0597">Phosphoprotein</keyword>
<keyword evidence="11 18" id="KW-0472">Membrane</keyword>
<dbReference type="GO" id="GO:0007399">
    <property type="term" value="P:nervous system development"/>
    <property type="evidence" value="ECO:0007669"/>
    <property type="project" value="UniProtKB-ARBA"/>
</dbReference>
<keyword evidence="8" id="KW-0735">Signal-anchor</keyword>
<sequence>MLWPRLGAAEWTALALELLGASVLLIVVRWLVRQLEKRPRGLGRSEASAPLPRVSPAPAPDSGEMTMDTILARLKLLNPDDLREEIVKAGLKCGPITKTTRFIFEKKLAQALLEQGRVVMSPPLVRDVADMTAFSQETHKSLNFALGSTNDQARFSEDKDFGCNVGLNPPEEDAAMPKTCLATFSAPVDVDAHRAAVAASKEPLLFYGVCPVYEDVPTKNERIHVYEDKKEALQAVKMIKGSRFKAFPSREEAEKFARGSCDYFPSPSKTTLAVSPVKVTPILSNGGLKDGLYSSESETVSKERANSYKNPRTQDLTANLRKAVEKGDTDTFADLVWSNPRYLIGSGDNPTIVQEGCRYNVMHVAAKENQASLCQLTLETLENPEFMRLMYPDDDENMLQKRICYLVDLYLNTPDKMGYDTPLHFACKFGNADVVNVLSSHPLIVKNPRNKYNKTPEDVICERSKTKSVELKEQIREYLQGHYYVPLLRAEDRSSPVIGELWSSDQTAEMPPTGRFGGSPRDPILTLRAFVGPLSPSKAEGFRKLWKTPPREKAGFFHNVRKSDPERGVERVGRDLAHDLGYPWGEYWEFLDCFIDLSSQEGLQKLEEYLTQQEMHKKTQHEAGENEARLQDRTSASGSNSISMGAFLDEDEDMSLEEVKNWQNAARNASLPTSEASGNILPVGQDGYLPDILDASGTHGGRNGFCGPLSQARPRRGKRSVSHTGEGSLLSPVSSLTVEFDKLNLQTLQSNLCKTASTKETKDEIIRTSRTDSVGSDLLEPTGAAAQELGANKARTDREMSAEIASMTLDPDCCMHKAPCSCSCASSEPATMLFLLGKEPSKLDRDVLAALESADIDPRQYPAVFRWKDAVLAYSPSDRQSWPSPSLKGLFKSQRPDLRSAHSCSLGRCGPAAGSPGKPSVSVPGLGSPRRYSPVHRGHLRRMAELAAL</sequence>
<evidence type="ECO:0000256" key="9">
    <source>
        <dbReference type="ARBA" id="ARBA00022989"/>
    </source>
</evidence>
<keyword evidence="20" id="KW-1185">Reference proteome</keyword>
<evidence type="ECO:0000313" key="20">
    <source>
        <dbReference type="Proteomes" id="UP000504623"/>
    </source>
</evidence>
<protein>
    <recommendedName>
        <fullName evidence="15">Ankyrin repeat and LEM domain-containing protein 2</fullName>
    </recommendedName>
    <alternativeName>
        <fullName evidence="16">LEM domain-containing protein 4</fullName>
    </alternativeName>
</protein>
<evidence type="ECO:0000256" key="10">
    <source>
        <dbReference type="ARBA" id="ARBA00023043"/>
    </source>
</evidence>
<evidence type="ECO:0000256" key="5">
    <source>
        <dbReference type="ARBA" id="ARBA00022692"/>
    </source>
</evidence>
<evidence type="ECO:0000256" key="14">
    <source>
        <dbReference type="ARBA" id="ARBA00063367"/>
    </source>
</evidence>
<proteinExistence type="inferred from homology"/>
<feature type="region of interest" description="Disordered" evidence="17">
    <location>
        <begin position="42"/>
        <end position="63"/>
    </location>
</feature>
<evidence type="ECO:0000256" key="8">
    <source>
        <dbReference type="ARBA" id="ARBA00022968"/>
    </source>
</evidence>
<dbReference type="GO" id="GO:0051301">
    <property type="term" value="P:cell division"/>
    <property type="evidence" value="ECO:0007669"/>
    <property type="project" value="UniProtKB-KW"/>
</dbReference>
<evidence type="ECO:0000256" key="16">
    <source>
        <dbReference type="ARBA" id="ARBA00081980"/>
    </source>
</evidence>
<evidence type="ECO:0000256" key="2">
    <source>
        <dbReference type="ARBA" id="ARBA00007597"/>
    </source>
</evidence>
<evidence type="ECO:0000256" key="6">
    <source>
        <dbReference type="ARBA" id="ARBA00022776"/>
    </source>
</evidence>
<comment type="subunit">
    <text evidence="14">Interacts with BAF/BANF1. Interacts with protein phosphatase 2A (PP2A) components PPP2C (PPP2CA or PPP2CB) and PPP2R1A.</text>
</comment>
<feature type="domain" description="LEM" evidence="19">
    <location>
        <begin position="71"/>
        <end position="115"/>
    </location>
</feature>
<dbReference type="CTD" id="23141"/>
<dbReference type="Proteomes" id="UP000504623">
    <property type="component" value="Unplaced"/>
</dbReference>
<dbReference type="OrthoDB" id="7446186at2759"/>
<reference evidence="21" key="1">
    <citation type="submission" date="2025-08" db="UniProtKB">
        <authorList>
            <consortium name="RefSeq"/>
        </authorList>
    </citation>
    <scope>IDENTIFICATION</scope>
    <source>
        <tissue evidence="21">Spleen</tissue>
    </source>
</reference>
<evidence type="ECO:0000313" key="21">
    <source>
        <dbReference type="RefSeq" id="XP_006874133.1"/>
    </source>
</evidence>
<dbReference type="Pfam" id="PF01693">
    <property type="entry name" value="Cauli_VI"/>
    <property type="match status" value="1"/>
</dbReference>
<name>A0A9B0U0N1_CHRAS</name>
<comment type="similarity">
    <text evidence="2">Belongs to the ANKLE2 family.</text>
</comment>
<dbReference type="RefSeq" id="XP_006874133.1">
    <property type="nucleotide sequence ID" value="XM_006874071.1"/>
</dbReference>
<dbReference type="InterPro" id="IPR056237">
    <property type="entry name" value="ANKLE2_3rd"/>
</dbReference>
<keyword evidence="4" id="KW-0132">Cell division</keyword>
<dbReference type="AlphaFoldDB" id="A0A9B0U0N1"/>
<evidence type="ECO:0000256" key="13">
    <source>
        <dbReference type="ARBA" id="ARBA00056222"/>
    </source>
</evidence>
<feature type="transmembrane region" description="Helical" evidence="18">
    <location>
        <begin position="12"/>
        <end position="32"/>
    </location>
</feature>
<dbReference type="InterPro" id="IPR011015">
    <property type="entry name" value="LEM/LEM-like_dom_sf"/>
</dbReference>
<dbReference type="SUPFAM" id="SSF48403">
    <property type="entry name" value="Ankyrin repeat"/>
    <property type="match status" value="1"/>
</dbReference>
<dbReference type="PROSITE" id="PS50954">
    <property type="entry name" value="LEM"/>
    <property type="match status" value="1"/>
</dbReference>
<dbReference type="GeneID" id="102836792"/>
<dbReference type="PANTHER" id="PTHR12349:SF4">
    <property type="entry name" value="ANKYRIN REPEAT AND LEM DOMAIN-CONTAINING PROTEIN 2"/>
    <property type="match status" value="1"/>
</dbReference>
<gene>
    <name evidence="21" type="primary">ANKLE2</name>
</gene>
<dbReference type="GO" id="GO:0051721">
    <property type="term" value="F:protein phosphatase 2A binding"/>
    <property type="evidence" value="ECO:0007669"/>
    <property type="project" value="TreeGrafter"/>
</dbReference>
<dbReference type="InterPro" id="IPR011320">
    <property type="entry name" value="RNase_H1_N"/>
</dbReference>
<dbReference type="SUPFAM" id="SSF63451">
    <property type="entry name" value="LEM domain"/>
    <property type="match status" value="1"/>
</dbReference>
<keyword evidence="9 18" id="KW-1133">Transmembrane helix</keyword>
<dbReference type="CDD" id="cd12944">
    <property type="entry name" value="LEM_ANKL2"/>
    <property type="match status" value="1"/>
</dbReference>
<evidence type="ECO:0000256" key="11">
    <source>
        <dbReference type="ARBA" id="ARBA00023136"/>
    </source>
</evidence>
<evidence type="ECO:0000256" key="15">
    <source>
        <dbReference type="ARBA" id="ARBA00074558"/>
    </source>
</evidence>
<feature type="compositionally biased region" description="Basic and acidic residues" evidence="17">
    <location>
        <begin position="614"/>
        <end position="632"/>
    </location>
</feature>
<keyword evidence="12" id="KW-0131">Cell cycle</keyword>
<dbReference type="Pfam" id="PF03020">
    <property type="entry name" value="LEM"/>
    <property type="match status" value="1"/>
</dbReference>
<feature type="region of interest" description="Disordered" evidence="17">
    <location>
        <begin position="909"/>
        <end position="934"/>
    </location>
</feature>
<dbReference type="Pfam" id="PF24567">
    <property type="entry name" value="ANKLE2_3rd"/>
    <property type="match status" value="1"/>
</dbReference>